<comment type="caution">
    <text evidence="1">The sequence shown here is derived from an EMBL/GenBank/DDBJ whole genome shotgun (WGS) entry which is preliminary data.</text>
</comment>
<organism evidence="1">
    <name type="scientific">marine sediment metagenome</name>
    <dbReference type="NCBI Taxonomy" id="412755"/>
    <lineage>
        <taxon>unclassified sequences</taxon>
        <taxon>metagenomes</taxon>
        <taxon>ecological metagenomes</taxon>
    </lineage>
</organism>
<dbReference type="EMBL" id="LAZR01040814">
    <property type="protein sequence ID" value="KKL13553.1"/>
    <property type="molecule type" value="Genomic_DNA"/>
</dbReference>
<accession>A0A0F9DNL2</accession>
<dbReference type="AlphaFoldDB" id="A0A0F9DNL2"/>
<name>A0A0F9DNL2_9ZZZZ</name>
<reference evidence="1" key="1">
    <citation type="journal article" date="2015" name="Nature">
        <title>Complex archaea that bridge the gap between prokaryotes and eukaryotes.</title>
        <authorList>
            <person name="Spang A."/>
            <person name="Saw J.H."/>
            <person name="Jorgensen S.L."/>
            <person name="Zaremba-Niedzwiedzka K."/>
            <person name="Martijn J."/>
            <person name="Lind A.E."/>
            <person name="van Eijk R."/>
            <person name="Schleper C."/>
            <person name="Guy L."/>
            <person name="Ettema T.J."/>
        </authorList>
    </citation>
    <scope>NUCLEOTIDE SEQUENCE</scope>
</reference>
<proteinExistence type="predicted"/>
<protein>
    <submittedName>
        <fullName evidence="1">Uncharacterized protein</fullName>
    </submittedName>
</protein>
<gene>
    <name evidence="1" type="ORF">LCGC14_2524610</name>
</gene>
<evidence type="ECO:0000313" key="1">
    <source>
        <dbReference type="EMBL" id="KKL13553.1"/>
    </source>
</evidence>
<sequence>MNRANIFWNISNQIPDVKGSTAGVTLQNRVRVSSAELLALATTAKELVAAPGANKVLEFVSAVIKHNAGTAYAEPSAPDEMVIQYSGGQDVCTEIDATGFLDQTDDEIRLAAHLESVLATTVDLEALKNTSLVLFNSGANWTTGTGTVDVRINYRIHDFS</sequence>